<protein>
    <submittedName>
        <fullName evidence="1">Uncharacterized protein</fullName>
    </submittedName>
</protein>
<evidence type="ECO:0000313" key="2">
    <source>
        <dbReference type="Proteomes" id="UP001295684"/>
    </source>
</evidence>
<gene>
    <name evidence="1" type="ORF">ECRASSUSDP1_LOCUS1813</name>
</gene>
<keyword evidence="2" id="KW-1185">Reference proteome</keyword>
<evidence type="ECO:0000313" key="1">
    <source>
        <dbReference type="EMBL" id="CAI2360509.1"/>
    </source>
</evidence>
<sequence length="493" mass="57633">MLRESLKKYGQIDELDSLRNKIDQVEKSVNQKAFQSDVDEQMQKFRTDTNHSLSEKVNFVSMPGYFEKYDEGIKYNTKKFIDLDRKIKELKRVDDNLKVQIDEKLVKIEFTNFQKATQKKFEGCISFTHLEDHRDYVDPKVVSCCTKVSDFRKEIDEAKEIIKRFDEVICEKASKFSVDDITHRLKKFLTKEEVIKIEADYKRESDLLIQELKSMRKEYIEIKRGIIKENLSLLDKSSKDVEKRIINHLGGKPYSTYEIQEMLSHKADKTKMIFLDDLKADKVELENCKYVFSHNNSQMINLVAILIEYLQLTIPKSNIAENTSVSRKGNILKRMYNLFQNINKNEDVYNQRMGKISKTEDERLNLSQINEKNKTILNSMNDFIDVPIDTDCSLFNTRHLATDTYTPDLAYQISESRRRKAIGLKMKFDKLSKKAMKEFKRAKSRGLGKRVSKGRNFSALNKCIKQNRSTVLGSSIESGTFNWLSTKNKTHAL</sequence>
<dbReference type="Proteomes" id="UP001295684">
    <property type="component" value="Unassembled WGS sequence"/>
</dbReference>
<dbReference type="EMBL" id="CAMPGE010001709">
    <property type="protein sequence ID" value="CAI2360509.1"/>
    <property type="molecule type" value="Genomic_DNA"/>
</dbReference>
<name>A0AAD1X4K4_EUPCR</name>
<organism evidence="1 2">
    <name type="scientific">Euplotes crassus</name>
    <dbReference type="NCBI Taxonomy" id="5936"/>
    <lineage>
        <taxon>Eukaryota</taxon>
        <taxon>Sar</taxon>
        <taxon>Alveolata</taxon>
        <taxon>Ciliophora</taxon>
        <taxon>Intramacronucleata</taxon>
        <taxon>Spirotrichea</taxon>
        <taxon>Hypotrichia</taxon>
        <taxon>Euplotida</taxon>
        <taxon>Euplotidae</taxon>
        <taxon>Moneuplotes</taxon>
    </lineage>
</organism>
<reference evidence="1" key="1">
    <citation type="submission" date="2023-07" db="EMBL/GenBank/DDBJ databases">
        <authorList>
            <consortium name="AG Swart"/>
            <person name="Singh M."/>
            <person name="Singh A."/>
            <person name="Seah K."/>
            <person name="Emmerich C."/>
        </authorList>
    </citation>
    <scope>NUCLEOTIDE SEQUENCE</scope>
    <source>
        <strain evidence="1">DP1</strain>
    </source>
</reference>
<comment type="caution">
    <text evidence="1">The sequence shown here is derived from an EMBL/GenBank/DDBJ whole genome shotgun (WGS) entry which is preliminary data.</text>
</comment>
<dbReference type="AlphaFoldDB" id="A0AAD1X4K4"/>
<accession>A0AAD1X4K4</accession>
<proteinExistence type="predicted"/>